<evidence type="ECO:0000256" key="5">
    <source>
        <dbReference type="ARBA" id="ARBA00023002"/>
    </source>
</evidence>
<dbReference type="InterPro" id="IPR036396">
    <property type="entry name" value="Cyt_P450_sf"/>
</dbReference>
<dbReference type="CDD" id="cd11062">
    <property type="entry name" value="CYP58-like"/>
    <property type="match status" value="1"/>
</dbReference>
<dbReference type="InterPro" id="IPR050121">
    <property type="entry name" value="Cytochrome_P450_monoxygenase"/>
</dbReference>
<dbReference type="GO" id="GO:0005506">
    <property type="term" value="F:iron ion binding"/>
    <property type="evidence" value="ECO:0007669"/>
    <property type="project" value="InterPro"/>
</dbReference>
<dbReference type="GO" id="GO:0004497">
    <property type="term" value="F:monooxygenase activity"/>
    <property type="evidence" value="ECO:0007669"/>
    <property type="project" value="UniProtKB-KW"/>
</dbReference>
<evidence type="ECO:0000256" key="8">
    <source>
        <dbReference type="PIRSR" id="PIRSR602401-1"/>
    </source>
</evidence>
<dbReference type="EMBL" id="BOPL01000008">
    <property type="protein sequence ID" value="GIK05375.1"/>
    <property type="molecule type" value="Genomic_DNA"/>
</dbReference>
<comment type="cofactor">
    <cofactor evidence="1 8">
        <name>heme</name>
        <dbReference type="ChEBI" id="CHEBI:30413"/>
    </cofactor>
</comment>
<keyword evidence="5" id="KW-0560">Oxidoreductase</keyword>
<evidence type="ECO:0000256" key="7">
    <source>
        <dbReference type="ARBA" id="ARBA00023033"/>
    </source>
</evidence>
<keyword evidence="4 8" id="KW-0479">Metal-binding</keyword>
<dbReference type="Pfam" id="PF00067">
    <property type="entry name" value="p450"/>
    <property type="match status" value="1"/>
</dbReference>
<keyword evidence="6 8" id="KW-0408">Iron</keyword>
<evidence type="ECO:0000313" key="9">
    <source>
        <dbReference type="EMBL" id="GIK05375.1"/>
    </source>
</evidence>
<dbReference type="GO" id="GO:0044283">
    <property type="term" value="P:small molecule biosynthetic process"/>
    <property type="evidence" value="ECO:0007669"/>
    <property type="project" value="UniProtKB-ARBA"/>
</dbReference>
<evidence type="ECO:0000256" key="1">
    <source>
        <dbReference type="ARBA" id="ARBA00001971"/>
    </source>
</evidence>
<accession>A0A9P3BYI6</accession>
<comment type="caution">
    <text evidence="9">The sequence shown here is derived from an EMBL/GenBank/DDBJ whole genome shotgun (WGS) entry which is preliminary data.</text>
</comment>
<dbReference type="RefSeq" id="XP_043128561.1">
    <property type="nucleotide sequence ID" value="XM_043272626.1"/>
</dbReference>
<keyword evidence="10" id="KW-1185">Reference proteome</keyword>
<dbReference type="InterPro" id="IPR002401">
    <property type="entry name" value="Cyt_P450_E_grp-I"/>
</dbReference>
<evidence type="ECO:0000256" key="3">
    <source>
        <dbReference type="ARBA" id="ARBA00022617"/>
    </source>
</evidence>
<organism evidence="9 10">
    <name type="scientific">Aspergillus viridinutans</name>
    <dbReference type="NCBI Taxonomy" id="75553"/>
    <lineage>
        <taxon>Eukaryota</taxon>
        <taxon>Fungi</taxon>
        <taxon>Dikarya</taxon>
        <taxon>Ascomycota</taxon>
        <taxon>Pezizomycotina</taxon>
        <taxon>Eurotiomycetes</taxon>
        <taxon>Eurotiomycetidae</taxon>
        <taxon>Eurotiales</taxon>
        <taxon>Aspergillaceae</taxon>
        <taxon>Aspergillus</taxon>
        <taxon>Aspergillus subgen. Fumigati</taxon>
    </lineage>
</organism>
<feature type="binding site" description="axial binding residue" evidence="8">
    <location>
        <position position="206"/>
    </location>
    <ligand>
        <name>heme</name>
        <dbReference type="ChEBI" id="CHEBI:30413"/>
    </ligand>
    <ligandPart>
        <name>Fe</name>
        <dbReference type="ChEBI" id="CHEBI:18248"/>
    </ligandPart>
</feature>
<dbReference type="OrthoDB" id="3945418at2759"/>
<dbReference type="PRINTS" id="PR00463">
    <property type="entry name" value="EP450I"/>
</dbReference>
<name>A0A9P3BYI6_ASPVI</name>
<dbReference type="AlphaFoldDB" id="A0A9P3BYI6"/>
<dbReference type="InterPro" id="IPR001128">
    <property type="entry name" value="Cyt_P450"/>
</dbReference>
<evidence type="ECO:0000313" key="10">
    <source>
        <dbReference type="Proteomes" id="UP000710440"/>
    </source>
</evidence>
<dbReference type="GO" id="GO:0020037">
    <property type="term" value="F:heme binding"/>
    <property type="evidence" value="ECO:0007669"/>
    <property type="project" value="InterPro"/>
</dbReference>
<proteinExistence type="inferred from homology"/>
<evidence type="ECO:0000256" key="6">
    <source>
        <dbReference type="ARBA" id="ARBA00023004"/>
    </source>
</evidence>
<dbReference type="GO" id="GO:0016705">
    <property type="term" value="F:oxidoreductase activity, acting on paired donors, with incorporation or reduction of molecular oxygen"/>
    <property type="evidence" value="ECO:0007669"/>
    <property type="project" value="InterPro"/>
</dbReference>
<dbReference type="Proteomes" id="UP000710440">
    <property type="component" value="Unassembled WGS sequence"/>
</dbReference>
<dbReference type="PRINTS" id="PR00385">
    <property type="entry name" value="P450"/>
</dbReference>
<protein>
    <recommendedName>
        <fullName evidence="11">Cytochrome P450</fullName>
    </recommendedName>
</protein>
<dbReference type="SUPFAM" id="SSF48264">
    <property type="entry name" value="Cytochrome P450"/>
    <property type="match status" value="1"/>
</dbReference>
<keyword evidence="7" id="KW-0503">Monooxygenase</keyword>
<reference evidence="9 10" key="1">
    <citation type="submission" date="2021-02" db="EMBL/GenBank/DDBJ databases">
        <title>Pan-genome distribution and transcriptional activeness of fungal secondary metabolism genes in Aspergillus section Fumigati.</title>
        <authorList>
            <person name="Takahashi H."/>
            <person name="Umemura M."/>
            <person name="Ninomiya A."/>
            <person name="Kusuya Y."/>
            <person name="Urayama S."/>
            <person name="Shimizu M."/>
            <person name="Watanabe A."/>
            <person name="Kamei K."/>
            <person name="Yaguchi T."/>
            <person name="Hagiwara D."/>
        </authorList>
    </citation>
    <scope>NUCLEOTIDE SEQUENCE [LARGE SCALE GENOMIC DNA]</scope>
    <source>
        <strain evidence="9 10">IFM 47045</strain>
    </source>
</reference>
<keyword evidence="3 8" id="KW-0349">Heme</keyword>
<gene>
    <name evidence="9" type="ORF">Aspvir_009484</name>
</gene>
<evidence type="ECO:0008006" key="11">
    <source>
        <dbReference type="Google" id="ProtNLM"/>
    </source>
</evidence>
<dbReference type="PANTHER" id="PTHR24305:SF157">
    <property type="entry name" value="N-ACETYLTRYPTOPHAN 6-HYDROXYLASE IVOC-RELATED"/>
    <property type="match status" value="1"/>
</dbReference>
<comment type="similarity">
    <text evidence="2">Belongs to the cytochrome P450 family.</text>
</comment>
<dbReference type="PANTHER" id="PTHR24305">
    <property type="entry name" value="CYTOCHROME P450"/>
    <property type="match status" value="1"/>
</dbReference>
<evidence type="ECO:0000256" key="4">
    <source>
        <dbReference type="ARBA" id="ARBA00022723"/>
    </source>
</evidence>
<dbReference type="GeneID" id="66937466"/>
<dbReference type="Gene3D" id="1.10.630.10">
    <property type="entry name" value="Cytochrome P450"/>
    <property type="match status" value="1"/>
</dbReference>
<evidence type="ECO:0000256" key="2">
    <source>
        <dbReference type="ARBA" id="ARBA00010617"/>
    </source>
</evidence>
<sequence>MPSAADLLEIREGIKRNFLSALDAKSQTQSSRSVIAAALKDPEIPQEERSIDRLMDEGTTIIFAGTETSARAMSVALFHLLDTKSHLKKLRDELSSSPGTRASKEWTLSDLEALPFLTGVVNECLRLSFGAVGRLPRVATHDALQYRDYIIPPGTPVSQSTYFVHTDPAVYPDPFVFDPERWIKAENDGVPLGRYLVRFTKGTRQCLGLNMAYAELYIAIARIAHTFDMELYDTTQKDIEVYHVRLVGYPKKVRGQSPGRGQVKAKVTGITEAKAK</sequence>